<protein>
    <recommendedName>
        <fullName evidence="6">oxaloacetate decarboxylase (Na(+) extruding)</fullName>
        <ecNumber evidence="6">7.2.4.2</ecNumber>
    </recommendedName>
</protein>
<evidence type="ECO:0000256" key="10">
    <source>
        <dbReference type="ARBA" id="ARBA00022989"/>
    </source>
</evidence>
<feature type="transmembrane region" description="Helical" evidence="13">
    <location>
        <begin position="97"/>
        <end position="119"/>
    </location>
</feature>
<comment type="similarity">
    <text evidence="4">Belongs to the GcdB/MmdB/OadB family.</text>
</comment>
<feature type="transmembrane region" description="Helical" evidence="13">
    <location>
        <begin position="187"/>
        <end position="210"/>
    </location>
</feature>
<feature type="transmembrane region" description="Helical" evidence="13">
    <location>
        <begin position="131"/>
        <end position="155"/>
    </location>
</feature>
<evidence type="ECO:0000313" key="15">
    <source>
        <dbReference type="Proteomes" id="UP000034085"/>
    </source>
</evidence>
<evidence type="ECO:0000256" key="4">
    <source>
        <dbReference type="ARBA" id="ARBA00010924"/>
    </source>
</evidence>
<dbReference type="GO" id="GO:0015451">
    <property type="term" value="F:decarboxylation-driven active transmembrane transporter activity"/>
    <property type="evidence" value="ECO:0007669"/>
    <property type="project" value="UniProtKB-EC"/>
</dbReference>
<sequence>MMEILLRLFSGIGTFFTEDPLIALVRFLLIVCGFALAYLGFKRKLDPLIMVPMGLGMIAINAGVLFLNNGSIGTIMLDPMVSETNELMSLMQVNFLQPIYALTFSNGLIGCLIYLGIGTMSDVSFLLARPWASIIVALFAELGTFVMLVIGYQFFGLPLNEAAAIATIGGADGPLVMFSALIMSPNLFVPIAIIAYLYLTLAYAGFPYLVRLMVPKKFRGVETEMEYPQVSKKAKFIFIISMCTLLCLLLPAAAPLLLSFFVGMAIKEADILPYHKLLESTITYSATFFLSLLLGTLCSAQTLMDPKVGIILVLGIGALVISGIGALAGGWFIYFLSRRKNYSYNPVVGISGVSCMPTCAKIAQYEVTAENPYSVILPVAIGTTISGIIVSAVAAGIFMTTFSVVTILP</sequence>
<evidence type="ECO:0000256" key="2">
    <source>
        <dbReference type="ARBA" id="ARBA00003002"/>
    </source>
</evidence>
<evidence type="ECO:0000256" key="6">
    <source>
        <dbReference type="ARBA" id="ARBA00011957"/>
    </source>
</evidence>
<dbReference type="PANTHER" id="PTHR35806:SF1">
    <property type="entry name" value="OXALOACETATE DECARBOXYLASE BETA CHAIN 2"/>
    <property type="match status" value="1"/>
</dbReference>
<keyword evidence="11 13" id="KW-0472">Membrane</keyword>
<feature type="transmembrane region" description="Helical" evidence="13">
    <location>
        <begin position="375"/>
        <end position="408"/>
    </location>
</feature>
<dbReference type="InterPro" id="IPR017558">
    <property type="entry name" value="Malonate_biotin"/>
</dbReference>
<name>A0A0F6RDP3_CITAM</name>
<reference evidence="14 15" key="1">
    <citation type="journal article" date="2013" name="Appl. Microbiol. Biotechnol.">
        <title>Glycerol assimilation and production of 1,3-propanediol by Citrobacter amalonaticus Y19.</title>
        <authorList>
            <person name="Ainala S.K."/>
            <person name="Ashok S."/>
            <person name="Ko Y."/>
            <person name="Park S."/>
        </authorList>
    </citation>
    <scope>NUCLEOTIDE SEQUENCE [LARGE SCALE GENOMIC DNA]</scope>
    <source>
        <strain evidence="14 15">Y19</strain>
    </source>
</reference>
<evidence type="ECO:0000256" key="8">
    <source>
        <dbReference type="ARBA" id="ARBA00022692"/>
    </source>
</evidence>
<comment type="subcellular location">
    <subcellularLocation>
        <location evidence="3">Cell membrane</location>
        <topology evidence="3">Multi-pass membrane protein</topology>
    </subcellularLocation>
</comment>
<proteinExistence type="inferred from homology"/>
<evidence type="ECO:0000256" key="1">
    <source>
        <dbReference type="ARBA" id="ARBA00001959"/>
    </source>
</evidence>
<feature type="transmembrane region" description="Helical" evidence="13">
    <location>
        <begin position="236"/>
        <end position="262"/>
    </location>
</feature>
<evidence type="ECO:0000256" key="9">
    <source>
        <dbReference type="ARBA" id="ARBA00022967"/>
    </source>
</evidence>
<comment type="function">
    <text evidence="2">Catalyzes the decarboxylation of oxaloacetate coupled to Na(+) translocation.</text>
</comment>
<evidence type="ECO:0000256" key="11">
    <source>
        <dbReference type="ARBA" id="ARBA00023136"/>
    </source>
</evidence>
<comment type="subunit">
    <text evidence="5">Heterotrimer of an alpha, a beta and a gamma subunit.</text>
</comment>
<evidence type="ECO:0000256" key="13">
    <source>
        <dbReference type="SAM" id="Phobius"/>
    </source>
</evidence>
<dbReference type="HOGENOM" id="CLU_036168_0_0_6"/>
<dbReference type="Proteomes" id="UP000034085">
    <property type="component" value="Chromosome"/>
</dbReference>
<dbReference type="GO" id="GO:0016829">
    <property type="term" value="F:lyase activity"/>
    <property type="evidence" value="ECO:0007669"/>
    <property type="project" value="InterPro"/>
</dbReference>
<evidence type="ECO:0000256" key="5">
    <source>
        <dbReference type="ARBA" id="ARBA00011869"/>
    </source>
</evidence>
<dbReference type="InterPro" id="IPR005661">
    <property type="entry name" value="OadB_MmdB"/>
</dbReference>
<keyword evidence="8 13" id="KW-0812">Transmembrane</keyword>
<keyword evidence="9" id="KW-1278">Translocase</keyword>
<evidence type="ECO:0000256" key="12">
    <source>
        <dbReference type="ARBA" id="ARBA00048176"/>
    </source>
</evidence>
<feature type="transmembrane region" description="Helical" evidence="13">
    <location>
        <begin position="20"/>
        <end position="41"/>
    </location>
</feature>
<evidence type="ECO:0000256" key="7">
    <source>
        <dbReference type="ARBA" id="ARBA00022475"/>
    </source>
</evidence>
<gene>
    <name evidence="14" type="ORF">F384_01170</name>
</gene>
<evidence type="ECO:0000313" key="14">
    <source>
        <dbReference type="EMBL" id="AKE57850.1"/>
    </source>
</evidence>
<keyword evidence="7" id="KW-1003">Cell membrane</keyword>
<accession>A0A0F6RDP3</accession>
<feature type="transmembrane region" description="Helical" evidence="13">
    <location>
        <begin position="310"/>
        <end position="336"/>
    </location>
</feature>
<evidence type="ECO:0000256" key="3">
    <source>
        <dbReference type="ARBA" id="ARBA00004651"/>
    </source>
</evidence>
<dbReference type="NCBIfam" id="TIGR03136">
    <property type="entry name" value="malonate_biotin"/>
    <property type="match status" value="1"/>
</dbReference>
<feature type="transmembrane region" description="Helical" evidence="13">
    <location>
        <begin position="282"/>
        <end position="303"/>
    </location>
</feature>
<organism evidence="14 15">
    <name type="scientific">Citrobacter amalonaticus Y19</name>
    <dbReference type="NCBI Taxonomy" id="1261127"/>
    <lineage>
        <taxon>Bacteria</taxon>
        <taxon>Pseudomonadati</taxon>
        <taxon>Pseudomonadota</taxon>
        <taxon>Gammaproteobacteria</taxon>
        <taxon>Enterobacterales</taxon>
        <taxon>Enterobacteriaceae</taxon>
        <taxon>Citrobacter</taxon>
    </lineage>
</organism>
<dbReference type="KEGG" id="cama:F384_01170"/>
<dbReference type="EMBL" id="CP011132">
    <property type="protein sequence ID" value="AKE57850.1"/>
    <property type="molecule type" value="Genomic_DNA"/>
</dbReference>
<comment type="catalytic activity">
    <reaction evidence="12">
        <text>oxaloacetate + 2 Na(+)(in) + H(+) = pyruvate + 2 Na(+)(out) + CO2</text>
        <dbReference type="Rhea" id="RHEA:57724"/>
        <dbReference type="ChEBI" id="CHEBI:15361"/>
        <dbReference type="ChEBI" id="CHEBI:15378"/>
        <dbReference type="ChEBI" id="CHEBI:16452"/>
        <dbReference type="ChEBI" id="CHEBI:16526"/>
        <dbReference type="ChEBI" id="CHEBI:29101"/>
        <dbReference type="EC" id="7.2.4.2"/>
    </reaction>
</comment>
<comment type="cofactor">
    <cofactor evidence="1">
        <name>Na(+)</name>
        <dbReference type="ChEBI" id="CHEBI:29101"/>
    </cofactor>
</comment>
<keyword evidence="10 13" id="KW-1133">Transmembrane helix</keyword>
<dbReference type="PANTHER" id="PTHR35806">
    <property type="entry name" value="OXALOACETATE DECARBOXYLASE BETA CHAIN 2"/>
    <property type="match status" value="1"/>
</dbReference>
<dbReference type="Pfam" id="PF03977">
    <property type="entry name" value="OAD_beta"/>
    <property type="match status" value="1"/>
</dbReference>
<dbReference type="EC" id="7.2.4.2" evidence="6"/>
<feature type="transmembrane region" description="Helical" evidence="13">
    <location>
        <begin position="53"/>
        <end position="77"/>
    </location>
</feature>
<dbReference type="GO" id="GO:0005886">
    <property type="term" value="C:plasma membrane"/>
    <property type="evidence" value="ECO:0007669"/>
    <property type="project" value="UniProtKB-SubCell"/>
</dbReference>
<dbReference type="AlphaFoldDB" id="A0A0F6RDP3"/>
<dbReference type="GO" id="GO:0006814">
    <property type="term" value="P:sodium ion transport"/>
    <property type="evidence" value="ECO:0007669"/>
    <property type="project" value="InterPro"/>
</dbReference>
<dbReference type="PATRIC" id="fig|1261127.3.peg.234"/>